<accession>A0ABD5YVM5</accession>
<dbReference type="EMBL" id="JBHTAX010000008">
    <property type="protein sequence ID" value="MFC7193309.1"/>
    <property type="molecule type" value="Genomic_DNA"/>
</dbReference>
<evidence type="ECO:0008006" key="4">
    <source>
        <dbReference type="Google" id="ProtNLM"/>
    </source>
</evidence>
<reference evidence="2" key="3">
    <citation type="submission" date="2024-09" db="EMBL/GenBank/DDBJ databases">
        <authorList>
            <person name="Sun Q."/>
        </authorList>
    </citation>
    <scope>NUCLEOTIDE SEQUENCE</scope>
    <source>
        <strain evidence="2">NBRC 107106</strain>
    </source>
</reference>
<evidence type="ECO:0000313" key="1">
    <source>
        <dbReference type="EMBL" id="MFC7193309.1"/>
    </source>
</evidence>
<organism evidence="2 3">
    <name type="scientific">Halocatena marina</name>
    <dbReference type="NCBI Taxonomy" id="2934937"/>
    <lineage>
        <taxon>Archaea</taxon>
        <taxon>Methanobacteriati</taxon>
        <taxon>Methanobacteriota</taxon>
        <taxon>Stenosarchaea group</taxon>
        <taxon>Halobacteria</taxon>
        <taxon>Halobacteriales</taxon>
        <taxon>Natronomonadaceae</taxon>
        <taxon>Halocatena</taxon>
    </lineage>
</organism>
<evidence type="ECO:0000313" key="3">
    <source>
        <dbReference type="Proteomes" id="UP001596417"/>
    </source>
</evidence>
<proteinExistence type="predicted"/>
<protein>
    <recommendedName>
        <fullName evidence="4">Secreted protein</fullName>
    </recommendedName>
</protein>
<dbReference type="Proteomes" id="UP001596417">
    <property type="component" value="Unassembled WGS sequence"/>
</dbReference>
<reference evidence="2" key="1">
    <citation type="journal article" date="2014" name="Int. J. Syst. Evol. Microbiol.">
        <title>Complete genome sequence of Corynebacterium casei LMG S-19264T (=DSM 44701T), isolated from a smear-ripened cheese.</title>
        <authorList>
            <consortium name="US DOE Joint Genome Institute (JGI-PGF)"/>
            <person name="Walter F."/>
            <person name="Albersmeier A."/>
            <person name="Kalinowski J."/>
            <person name="Ruckert C."/>
        </authorList>
    </citation>
    <scope>NUCLEOTIDE SEQUENCE [LARGE SCALE GENOMIC DNA]</scope>
    <source>
        <strain evidence="2">NBRC 107106</strain>
    </source>
</reference>
<evidence type="ECO:0000313" key="2">
    <source>
        <dbReference type="EMBL" id="MFC7193370.1"/>
    </source>
</evidence>
<name>A0ABD5YVM5_9EURY</name>
<dbReference type="AlphaFoldDB" id="A0ABD5YVM5"/>
<dbReference type="RefSeq" id="WP_248911004.1">
    <property type="nucleotide sequence ID" value="NZ_JALLPK010000005.1"/>
</dbReference>
<dbReference type="EMBL" id="JBHTAX010000008">
    <property type="protein sequence ID" value="MFC7193370.1"/>
    <property type="molecule type" value="Genomic_DNA"/>
</dbReference>
<comment type="caution">
    <text evidence="2">The sequence shown here is derived from an EMBL/GenBank/DDBJ whole genome shotgun (WGS) entry which is preliminary data.</text>
</comment>
<gene>
    <name evidence="1" type="ORF">ACFQL7_28310</name>
    <name evidence="2" type="ORF">ACFQL7_28635</name>
</gene>
<keyword evidence="3" id="KW-1185">Reference proteome</keyword>
<sequence>MTRNFQIALTVVLLVALIGGGAGAAAAGTSDVSSTTDNVVVVNDDDLVDVDDSINDINSNVLGIANQDSPVELL</sequence>
<reference evidence="3" key="2">
    <citation type="journal article" date="2019" name="Int. J. Syst. Evol. Microbiol.">
        <title>The Global Catalogue of Microorganisms (GCM) 10K type strain sequencing project: providing services to taxonomists for standard genome sequencing and annotation.</title>
        <authorList>
            <consortium name="The Broad Institute Genomics Platform"/>
            <consortium name="The Broad Institute Genome Sequencing Center for Infectious Disease"/>
            <person name="Wu L."/>
            <person name="Ma J."/>
        </authorList>
    </citation>
    <scope>NUCLEOTIDE SEQUENCE [LARGE SCALE GENOMIC DNA]</scope>
    <source>
        <strain evidence="3">RDMS1</strain>
    </source>
</reference>